<keyword evidence="2" id="KW-1185">Reference proteome</keyword>
<dbReference type="HOGENOM" id="CLU_2708717_0_0_1"/>
<accession>A0A0D3GRD7</accession>
<dbReference type="Gramene" id="OBART07G15550.1">
    <property type="protein sequence ID" value="OBART07G15550.1"/>
    <property type="gene ID" value="OBART07G15550"/>
</dbReference>
<dbReference type="EnsemblPlants" id="OBART07G15550.1">
    <property type="protein sequence ID" value="OBART07G15550.1"/>
    <property type="gene ID" value="OBART07G15550"/>
</dbReference>
<organism evidence="1">
    <name type="scientific">Oryza barthii</name>
    <dbReference type="NCBI Taxonomy" id="65489"/>
    <lineage>
        <taxon>Eukaryota</taxon>
        <taxon>Viridiplantae</taxon>
        <taxon>Streptophyta</taxon>
        <taxon>Embryophyta</taxon>
        <taxon>Tracheophyta</taxon>
        <taxon>Spermatophyta</taxon>
        <taxon>Magnoliopsida</taxon>
        <taxon>Liliopsida</taxon>
        <taxon>Poales</taxon>
        <taxon>Poaceae</taxon>
        <taxon>BOP clade</taxon>
        <taxon>Oryzoideae</taxon>
        <taxon>Oryzeae</taxon>
        <taxon>Oryzinae</taxon>
        <taxon>Oryza</taxon>
    </lineage>
</organism>
<name>A0A0D3GRD7_9ORYZ</name>
<sequence>MASASEGIRSEELLDLDLARILPAAALTIKTKVSTLKRCRGCELISLLPSCHVLMNRRIQCITTMSYVTVIGL</sequence>
<reference evidence="1" key="2">
    <citation type="submission" date="2015-03" db="UniProtKB">
        <authorList>
            <consortium name="EnsemblPlants"/>
        </authorList>
    </citation>
    <scope>IDENTIFICATION</scope>
</reference>
<dbReference type="Proteomes" id="UP000026960">
    <property type="component" value="Chromosome 7"/>
</dbReference>
<dbReference type="AlphaFoldDB" id="A0A0D3GRD7"/>
<proteinExistence type="predicted"/>
<reference evidence="1" key="1">
    <citation type="journal article" date="2009" name="Rice">
        <title>De Novo Next Generation Sequencing of Plant Genomes.</title>
        <authorList>
            <person name="Rounsley S."/>
            <person name="Marri P.R."/>
            <person name="Yu Y."/>
            <person name="He R."/>
            <person name="Sisneros N."/>
            <person name="Goicoechea J.L."/>
            <person name="Lee S.J."/>
            <person name="Angelova A."/>
            <person name="Kudrna D."/>
            <person name="Luo M."/>
            <person name="Affourtit J."/>
            <person name="Desany B."/>
            <person name="Knight J."/>
            <person name="Niazi F."/>
            <person name="Egholm M."/>
            <person name="Wing R.A."/>
        </authorList>
    </citation>
    <scope>NUCLEOTIDE SEQUENCE [LARGE SCALE GENOMIC DNA]</scope>
    <source>
        <strain evidence="1">cv. IRGC 105608</strain>
    </source>
</reference>
<evidence type="ECO:0000313" key="1">
    <source>
        <dbReference type="EnsemblPlants" id="OBART07G15550.1"/>
    </source>
</evidence>
<evidence type="ECO:0000313" key="2">
    <source>
        <dbReference type="Proteomes" id="UP000026960"/>
    </source>
</evidence>
<protein>
    <submittedName>
        <fullName evidence="1">Uncharacterized protein</fullName>
    </submittedName>
</protein>
<dbReference type="PaxDb" id="65489-OBART07G15550.1"/>